<gene>
    <name evidence="15" type="primary">LOC107701814</name>
</gene>
<evidence type="ECO:0000256" key="8">
    <source>
        <dbReference type="ARBA" id="ARBA00022967"/>
    </source>
</evidence>
<dbReference type="GO" id="GO:0016887">
    <property type="term" value="F:ATP hydrolysis activity"/>
    <property type="evidence" value="ECO:0007669"/>
    <property type="project" value="InterPro"/>
</dbReference>
<dbReference type="GO" id="GO:0007031">
    <property type="term" value="P:peroxisome organization"/>
    <property type="evidence" value="ECO:0007669"/>
    <property type="project" value="TreeGrafter"/>
</dbReference>
<dbReference type="InterPro" id="IPR036640">
    <property type="entry name" value="ABC1_TM_sf"/>
</dbReference>
<keyword evidence="8" id="KW-1278">Translocase</keyword>
<evidence type="ECO:0000256" key="4">
    <source>
        <dbReference type="ARBA" id="ARBA00022692"/>
    </source>
</evidence>
<comment type="similarity">
    <text evidence="2">Belongs to the ABC transporter superfamily. ABCD family. Peroxisomal fatty acyl CoA transporter (TC 3.A.1.203) subfamily.</text>
</comment>
<dbReference type="FunFam" id="3.40.50.300:FF:000800">
    <property type="entry name" value="ATP-binding cassette sub-family D member 1"/>
    <property type="match status" value="1"/>
</dbReference>
<evidence type="ECO:0000313" key="16">
    <source>
        <dbReference type="Proteomes" id="UP000472260"/>
    </source>
</evidence>
<feature type="domain" description="ABC transmembrane type-1" evidence="14">
    <location>
        <begin position="107"/>
        <end position="343"/>
    </location>
</feature>
<dbReference type="Gene3D" id="3.40.50.300">
    <property type="entry name" value="P-loop containing nucleotide triphosphate hydrolases"/>
    <property type="match status" value="1"/>
</dbReference>
<keyword evidence="16" id="KW-1185">Reference proteome</keyword>
<keyword evidence="4" id="KW-0812">Transmembrane</keyword>
<comment type="subcellular location">
    <subcellularLocation>
        <location evidence="1">Peroxisome membrane</location>
        <topology evidence="1">Multi-pass membrane protein</topology>
    </subcellularLocation>
</comment>
<evidence type="ECO:0000259" key="13">
    <source>
        <dbReference type="PROSITE" id="PS50893"/>
    </source>
</evidence>
<feature type="compositionally biased region" description="Basic and acidic residues" evidence="12">
    <location>
        <begin position="761"/>
        <end position="788"/>
    </location>
</feature>
<dbReference type="PROSITE" id="PS00211">
    <property type="entry name" value="ABC_TRANSPORTER_1"/>
    <property type="match status" value="1"/>
</dbReference>
<evidence type="ECO:0000256" key="7">
    <source>
        <dbReference type="ARBA" id="ARBA00022840"/>
    </source>
</evidence>
<dbReference type="PROSITE" id="PS50929">
    <property type="entry name" value="ABC_TM1F"/>
    <property type="match status" value="1"/>
</dbReference>
<evidence type="ECO:0000256" key="6">
    <source>
        <dbReference type="ARBA" id="ARBA00022801"/>
    </source>
</evidence>
<dbReference type="CDD" id="cd03223">
    <property type="entry name" value="ABCD_peroxisomal_ALDP"/>
    <property type="match status" value="1"/>
</dbReference>
<dbReference type="InterPro" id="IPR011527">
    <property type="entry name" value="ABC1_TM_dom"/>
</dbReference>
<dbReference type="InterPro" id="IPR017871">
    <property type="entry name" value="ABC_transporter-like_CS"/>
</dbReference>
<evidence type="ECO:0000256" key="10">
    <source>
        <dbReference type="ARBA" id="ARBA00023136"/>
    </source>
</evidence>
<sequence>MSVYSKLPSELKKPLVRNTIVLLVALYGAKKLSPYVYGKLKRRTSKQVKGTDPVTANGEPQEVEATKKKKSSPAVNREFFVRLIRLLNILFPRLFCKELGLLGFHSLALISRTFLSIYVANLDGQIVKTIVKKDPRAFVVELTKWLLIAIPATFVNSAIRYLEGQLTLAFRTRLVTHAYMMYFSDQTYYRVSNMDGRLANPDQSLTEDVVMFAGSVAHLYSNLTKPILDVVVTCYTLIKTGESKGANTTWPSIIAGIVVALTAKILRAFSPRFGKLVAEEARRKGDLRYMHSRIIANSEEIAFYGGHKIEMLQLQRSYMALSEQINLILFKRLWYVMLEQFLMKYLWSASGLVMVAVPIITATGYSKYDSEDVKQAALGMKEEDLVSERTQAFTTARNLLNAAADAVERIMVSYKEVTELAGYTARVYEMFEVFEDVRVGVYRRSASEVKPEETGAAGKIKHGMRVEGPLQIRGSCDTEDWSNDAGNSVIDVEQGIKCENLPIITPTGDVVVSSLDIQVDEGMHLLITGPNGCGKSSLFRILSGLWPVYSGVLYKPSPEHMFYIPQRPYMSVGTLRDQVIYPHSVQEMQEKDITDQQLEDILKTVNLCYILEREGGWDALSDWKDVLSGGEKQRMGMARMFYHKPQYALLDECTSAVSIDVEGKIFEAAKDAGIALLSITHRPSLWKYHSHLLQFDGEGGWRFEKLDASTRISLQDEKLRLETQLSGIPKMQQRLAELCRILGEDSSLPNPGEVEEDDGMEGEREQQKEGEEKERDVVSGGKGKDLME</sequence>
<dbReference type="InterPro" id="IPR027417">
    <property type="entry name" value="P-loop_NTPase"/>
</dbReference>
<protein>
    <submittedName>
        <fullName evidence="15">ATP-binding cassette sub-family D member 1-like</fullName>
    </submittedName>
</protein>
<evidence type="ECO:0000256" key="11">
    <source>
        <dbReference type="ARBA" id="ARBA00023140"/>
    </source>
</evidence>
<keyword evidence="10" id="KW-0472">Membrane</keyword>
<dbReference type="GO" id="GO:0006635">
    <property type="term" value="P:fatty acid beta-oxidation"/>
    <property type="evidence" value="ECO:0007669"/>
    <property type="project" value="TreeGrafter"/>
</dbReference>
<dbReference type="Proteomes" id="UP000472260">
    <property type="component" value="Unassembled WGS sequence"/>
</dbReference>
<keyword evidence="3" id="KW-0813">Transport</keyword>
<dbReference type="GO" id="GO:0140359">
    <property type="term" value="F:ABC-type transporter activity"/>
    <property type="evidence" value="ECO:0007669"/>
    <property type="project" value="InterPro"/>
</dbReference>
<dbReference type="Ensembl" id="ENSSANT00000010785.1">
    <property type="protein sequence ID" value="ENSSANP00000010063.1"/>
    <property type="gene ID" value="ENSSANG00000005324.1"/>
</dbReference>
<proteinExistence type="inferred from homology"/>
<feature type="region of interest" description="Disordered" evidence="12">
    <location>
        <begin position="48"/>
        <end position="69"/>
    </location>
</feature>
<keyword evidence="6" id="KW-0378">Hydrolase</keyword>
<evidence type="ECO:0000256" key="2">
    <source>
        <dbReference type="ARBA" id="ARBA00008575"/>
    </source>
</evidence>
<dbReference type="SMART" id="SM00382">
    <property type="entry name" value="AAA"/>
    <property type="match status" value="1"/>
</dbReference>
<dbReference type="PROSITE" id="PS50893">
    <property type="entry name" value="ABC_TRANSPORTER_2"/>
    <property type="match status" value="1"/>
</dbReference>
<dbReference type="SUPFAM" id="SSF90123">
    <property type="entry name" value="ABC transporter transmembrane region"/>
    <property type="match status" value="1"/>
</dbReference>
<evidence type="ECO:0000256" key="12">
    <source>
        <dbReference type="SAM" id="MobiDB-lite"/>
    </source>
</evidence>
<dbReference type="Pfam" id="PF06472">
    <property type="entry name" value="ABC_membrane_2"/>
    <property type="match status" value="1"/>
</dbReference>
<evidence type="ECO:0000256" key="1">
    <source>
        <dbReference type="ARBA" id="ARBA00004585"/>
    </source>
</evidence>
<name>A0A671KRC6_9TELE</name>
<reference evidence="15" key="1">
    <citation type="submission" date="2025-08" db="UniProtKB">
        <authorList>
            <consortium name="Ensembl"/>
        </authorList>
    </citation>
    <scope>IDENTIFICATION</scope>
</reference>
<feature type="region of interest" description="Disordered" evidence="12">
    <location>
        <begin position="742"/>
        <end position="788"/>
    </location>
</feature>
<keyword evidence="11" id="KW-0576">Peroxisome</keyword>
<dbReference type="Pfam" id="PF00005">
    <property type="entry name" value="ABC_tran"/>
    <property type="match status" value="1"/>
</dbReference>
<dbReference type="PANTHER" id="PTHR11384:SF71">
    <property type="entry name" value="ATP-BINDING CASSETTE SUB-FAMILY D MEMBER 1"/>
    <property type="match status" value="1"/>
</dbReference>
<evidence type="ECO:0000256" key="3">
    <source>
        <dbReference type="ARBA" id="ARBA00022448"/>
    </source>
</evidence>
<dbReference type="GO" id="GO:0005324">
    <property type="term" value="F:long-chain fatty acid transmembrane transporter activity"/>
    <property type="evidence" value="ECO:0007669"/>
    <property type="project" value="TreeGrafter"/>
</dbReference>
<dbReference type="InterPro" id="IPR003593">
    <property type="entry name" value="AAA+_ATPase"/>
</dbReference>
<dbReference type="GO" id="GO:0005524">
    <property type="term" value="F:ATP binding"/>
    <property type="evidence" value="ECO:0007669"/>
    <property type="project" value="UniProtKB-KW"/>
</dbReference>
<reference evidence="15" key="2">
    <citation type="submission" date="2025-09" db="UniProtKB">
        <authorList>
            <consortium name="Ensembl"/>
        </authorList>
    </citation>
    <scope>IDENTIFICATION</scope>
</reference>
<dbReference type="InterPro" id="IPR050835">
    <property type="entry name" value="ABC_transporter_sub-D"/>
</dbReference>
<keyword evidence="9" id="KW-1133">Transmembrane helix</keyword>
<evidence type="ECO:0000259" key="14">
    <source>
        <dbReference type="PROSITE" id="PS50929"/>
    </source>
</evidence>
<dbReference type="PANTHER" id="PTHR11384">
    <property type="entry name" value="ATP-BINDING CASSETTE, SUB-FAMILY D MEMBER"/>
    <property type="match status" value="1"/>
</dbReference>
<accession>A0A671KRC6</accession>
<dbReference type="AlphaFoldDB" id="A0A671KRC6"/>
<evidence type="ECO:0000256" key="5">
    <source>
        <dbReference type="ARBA" id="ARBA00022741"/>
    </source>
</evidence>
<feature type="domain" description="ABC transporter" evidence="13">
    <location>
        <begin position="496"/>
        <end position="723"/>
    </location>
</feature>
<evidence type="ECO:0000256" key="9">
    <source>
        <dbReference type="ARBA" id="ARBA00022989"/>
    </source>
</evidence>
<dbReference type="SUPFAM" id="SSF52540">
    <property type="entry name" value="P-loop containing nucleoside triphosphate hydrolases"/>
    <property type="match status" value="1"/>
</dbReference>
<keyword evidence="7" id="KW-0067">ATP-binding</keyword>
<organism evidence="15 16">
    <name type="scientific">Sinocyclocheilus anshuiensis</name>
    <dbReference type="NCBI Taxonomy" id="1608454"/>
    <lineage>
        <taxon>Eukaryota</taxon>
        <taxon>Metazoa</taxon>
        <taxon>Chordata</taxon>
        <taxon>Craniata</taxon>
        <taxon>Vertebrata</taxon>
        <taxon>Euteleostomi</taxon>
        <taxon>Actinopterygii</taxon>
        <taxon>Neopterygii</taxon>
        <taxon>Teleostei</taxon>
        <taxon>Ostariophysi</taxon>
        <taxon>Cypriniformes</taxon>
        <taxon>Cyprinidae</taxon>
        <taxon>Cyprininae</taxon>
        <taxon>Sinocyclocheilus</taxon>
    </lineage>
</organism>
<dbReference type="InterPro" id="IPR003439">
    <property type="entry name" value="ABC_transporter-like_ATP-bd"/>
</dbReference>
<keyword evidence="5" id="KW-0547">Nucleotide-binding</keyword>
<dbReference type="GO" id="GO:0042760">
    <property type="term" value="P:very long-chain fatty acid catabolic process"/>
    <property type="evidence" value="ECO:0007669"/>
    <property type="project" value="TreeGrafter"/>
</dbReference>
<dbReference type="GO" id="GO:0005778">
    <property type="term" value="C:peroxisomal membrane"/>
    <property type="evidence" value="ECO:0007669"/>
    <property type="project" value="UniProtKB-SubCell"/>
</dbReference>
<dbReference type="GO" id="GO:0015910">
    <property type="term" value="P:long-chain fatty acid import into peroxisome"/>
    <property type="evidence" value="ECO:0007669"/>
    <property type="project" value="TreeGrafter"/>
</dbReference>
<evidence type="ECO:0000313" key="15">
    <source>
        <dbReference type="Ensembl" id="ENSSANP00000010063.1"/>
    </source>
</evidence>